<dbReference type="AlphaFoldDB" id="A0A5N5HWI3"/>
<dbReference type="Proteomes" id="UP000327157">
    <property type="component" value="Chromosome 6"/>
</dbReference>
<dbReference type="OrthoDB" id="10625233at2759"/>
<accession>A0A5N5HWI3</accession>
<reference evidence="1 2" key="3">
    <citation type="submission" date="2019-11" db="EMBL/GenBank/DDBJ databases">
        <title>A de novo genome assembly of a pear dwarfing rootstock.</title>
        <authorList>
            <person name="Wang F."/>
            <person name="Wang J."/>
            <person name="Li S."/>
            <person name="Zhang Y."/>
            <person name="Fang M."/>
            <person name="Ma L."/>
            <person name="Zhao Y."/>
            <person name="Jiang S."/>
        </authorList>
    </citation>
    <scope>NUCLEOTIDE SEQUENCE [LARGE SCALE GENOMIC DNA]</scope>
    <source>
        <strain evidence="1">S2</strain>
        <tissue evidence="1">Leaf</tissue>
    </source>
</reference>
<evidence type="ECO:0000313" key="1">
    <source>
        <dbReference type="EMBL" id="KAB2632286.1"/>
    </source>
</evidence>
<proteinExistence type="predicted"/>
<organism evidence="1 2">
    <name type="scientific">Pyrus ussuriensis x Pyrus communis</name>
    <dbReference type="NCBI Taxonomy" id="2448454"/>
    <lineage>
        <taxon>Eukaryota</taxon>
        <taxon>Viridiplantae</taxon>
        <taxon>Streptophyta</taxon>
        <taxon>Embryophyta</taxon>
        <taxon>Tracheophyta</taxon>
        <taxon>Spermatophyta</taxon>
        <taxon>Magnoliopsida</taxon>
        <taxon>eudicotyledons</taxon>
        <taxon>Gunneridae</taxon>
        <taxon>Pentapetalae</taxon>
        <taxon>rosids</taxon>
        <taxon>fabids</taxon>
        <taxon>Rosales</taxon>
        <taxon>Rosaceae</taxon>
        <taxon>Amygdaloideae</taxon>
        <taxon>Maleae</taxon>
        <taxon>Pyrus</taxon>
    </lineage>
</organism>
<reference evidence="1 2" key="1">
    <citation type="submission" date="2019-09" db="EMBL/GenBank/DDBJ databases">
        <authorList>
            <person name="Ou C."/>
        </authorList>
    </citation>
    <scope>NUCLEOTIDE SEQUENCE [LARGE SCALE GENOMIC DNA]</scope>
    <source>
        <strain evidence="1">S2</strain>
        <tissue evidence="1">Leaf</tissue>
    </source>
</reference>
<reference evidence="2" key="2">
    <citation type="submission" date="2019-10" db="EMBL/GenBank/DDBJ databases">
        <title>A de novo genome assembly of a pear dwarfing rootstock.</title>
        <authorList>
            <person name="Wang F."/>
            <person name="Wang J."/>
            <person name="Li S."/>
            <person name="Zhang Y."/>
            <person name="Fang M."/>
            <person name="Ma L."/>
            <person name="Zhao Y."/>
            <person name="Jiang S."/>
        </authorList>
    </citation>
    <scope>NUCLEOTIDE SEQUENCE [LARGE SCALE GENOMIC DNA]</scope>
</reference>
<keyword evidence="2" id="KW-1185">Reference proteome</keyword>
<dbReference type="EMBL" id="SMOL01000120">
    <property type="protein sequence ID" value="KAB2632286.1"/>
    <property type="molecule type" value="Genomic_DNA"/>
</dbReference>
<evidence type="ECO:0000313" key="2">
    <source>
        <dbReference type="Proteomes" id="UP000327157"/>
    </source>
</evidence>
<protein>
    <submittedName>
        <fullName evidence="1">Uncharacterized protein</fullName>
    </submittedName>
</protein>
<gene>
    <name evidence="1" type="ORF">D8674_028533</name>
</gene>
<name>A0A5N5HWI3_9ROSA</name>
<comment type="caution">
    <text evidence="1">The sequence shown here is derived from an EMBL/GenBank/DDBJ whole genome shotgun (WGS) entry which is preliminary data.</text>
</comment>
<sequence>MSSSSHKSDDGVPSLYSQGGSLSKVGYFKAAHFKISLDDLFKDFLDAYRHAIPSGMHVKHVKEGNSYLEFGLTPKTSPYMKKVYVALGIPSEYRECHWLLSLLRQEKDRLLLRDEVNRIKAEALACPITVVEPTTNEGGKKRFSPPTQEMPAEKKLKISSAAREGSPAALRLVINLTSSKGEKDEATGFVPIADRIAQRKSSTVPPVLKFVQKRLSRVKPGSPLERLATMKSNKVNSYTKMLGYVDYLLPFGFKFAGKDFKTFSISSEDLFAFTFEASIGEVVEEVGAQAGAAGGVPLLFNLFIVHGGEGVATFVAYSVDLVWTFPDRIHLFGTFSSGEGFLEAIEDCLVGCFGMPIALRIPRRGHVLFDAIFLDELHQIFAYELHTIVCDDGLRDAKSINDVPSYEMLYLRLNCCCHGLCFYPFGEVISCYDHHAFAPNSVRHQPYQFDCPLHERPRTRLRV</sequence>